<keyword evidence="2" id="KW-0472">Membrane</keyword>
<feature type="compositionally biased region" description="Acidic residues" evidence="1">
    <location>
        <begin position="164"/>
        <end position="182"/>
    </location>
</feature>
<evidence type="ECO:0000313" key="5">
    <source>
        <dbReference type="EMBL" id="RYP04782.1"/>
    </source>
</evidence>
<feature type="signal peptide" evidence="3">
    <location>
        <begin position="1"/>
        <end position="21"/>
    </location>
</feature>
<feature type="transmembrane region" description="Helical" evidence="2">
    <location>
        <begin position="95"/>
        <end position="113"/>
    </location>
</feature>
<protein>
    <recommendedName>
        <fullName evidence="4">VanZ-like domain-containing protein</fullName>
    </recommendedName>
</protein>
<keyword evidence="6" id="KW-1185">Reference proteome</keyword>
<sequence length="220" mass="23682">MRIRFPFAGVFLLLCLLAGYAGLSSQQLDAYINDKVLHLLTFFLLTAVFYWVVDTSRRRTVNLTAAVCTLVGGVGSEFVQSAIPANGREFDITDIAANIVGSLAALGLCSWYHKRMLERRRLSRHRYTAVPGADGADLELGEGVGPQEEGIVGGVEGTTTLEEEVDNWDENAVDPWDEDDAVDGTADGIGKNNGSGTTGKGKDEIELNSPTATDAKTRVD</sequence>
<dbReference type="PANTHER" id="PTHR28008">
    <property type="entry name" value="DOMAIN PROTEIN, PUTATIVE (AFU_ORTHOLOGUE AFUA_3G10980)-RELATED"/>
    <property type="match status" value="1"/>
</dbReference>
<evidence type="ECO:0000313" key="6">
    <source>
        <dbReference type="Proteomes" id="UP000293360"/>
    </source>
</evidence>
<evidence type="ECO:0000256" key="1">
    <source>
        <dbReference type="SAM" id="MobiDB-lite"/>
    </source>
</evidence>
<comment type="caution">
    <text evidence="5">The sequence shown here is derived from an EMBL/GenBank/DDBJ whole genome shotgun (WGS) entry which is preliminary data.</text>
</comment>
<accession>A0A4Q4TFB6</accession>
<feature type="region of interest" description="Disordered" evidence="1">
    <location>
        <begin position="164"/>
        <end position="220"/>
    </location>
</feature>
<dbReference type="PANTHER" id="PTHR28008:SF1">
    <property type="entry name" value="DOMAIN PROTEIN, PUTATIVE (AFU_ORTHOLOGUE AFUA_3G10980)-RELATED"/>
    <property type="match status" value="1"/>
</dbReference>
<evidence type="ECO:0000256" key="3">
    <source>
        <dbReference type="SAM" id="SignalP"/>
    </source>
</evidence>
<dbReference type="Proteomes" id="UP000293360">
    <property type="component" value="Unassembled WGS sequence"/>
</dbReference>
<keyword evidence="2" id="KW-1133">Transmembrane helix</keyword>
<keyword evidence="2" id="KW-0812">Transmembrane</keyword>
<dbReference type="AlphaFoldDB" id="A0A4Q4TFB6"/>
<dbReference type="Pfam" id="PF04892">
    <property type="entry name" value="VanZ"/>
    <property type="match status" value="1"/>
</dbReference>
<gene>
    <name evidence="5" type="ORF">DL764_004235</name>
</gene>
<dbReference type="NCBIfam" id="NF037970">
    <property type="entry name" value="vanZ_1"/>
    <property type="match status" value="1"/>
</dbReference>
<dbReference type="EMBL" id="QJNU01000195">
    <property type="protein sequence ID" value="RYP04782.1"/>
    <property type="molecule type" value="Genomic_DNA"/>
</dbReference>
<proteinExistence type="predicted"/>
<dbReference type="OrthoDB" id="63581at2759"/>
<name>A0A4Q4TFB6_9PEZI</name>
<evidence type="ECO:0000256" key="2">
    <source>
        <dbReference type="SAM" id="Phobius"/>
    </source>
</evidence>
<feature type="transmembrane region" description="Helical" evidence="2">
    <location>
        <begin position="60"/>
        <end position="83"/>
    </location>
</feature>
<feature type="chain" id="PRO_5020931694" description="VanZ-like domain-containing protein" evidence="3">
    <location>
        <begin position="22"/>
        <end position="220"/>
    </location>
</feature>
<feature type="domain" description="VanZ-like" evidence="4">
    <location>
        <begin position="34"/>
        <end position="111"/>
    </location>
</feature>
<keyword evidence="3" id="KW-0732">Signal</keyword>
<dbReference type="InterPro" id="IPR006976">
    <property type="entry name" value="VanZ-like"/>
</dbReference>
<evidence type="ECO:0000259" key="4">
    <source>
        <dbReference type="Pfam" id="PF04892"/>
    </source>
</evidence>
<organism evidence="5 6">
    <name type="scientific">Monosporascus ibericus</name>
    <dbReference type="NCBI Taxonomy" id="155417"/>
    <lineage>
        <taxon>Eukaryota</taxon>
        <taxon>Fungi</taxon>
        <taxon>Dikarya</taxon>
        <taxon>Ascomycota</taxon>
        <taxon>Pezizomycotina</taxon>
        <taxon>Sordariomycetes</taxon>
        <taxon>Xylariomycetidae</taxon>
        <taxon>Xylariales</taxon>
        <taxon>Xylariales incertae sedis</taxon>
        <taxon>Monosporascus</taxon>
    </lineage>
</organism>
<reference evidence="5 6" key="1">
    <citation type="submission" date="2018-06" db="EMBL/GenBank/DDBJ databases">
        <title>Complete Genomes of Monosporascus.</title>
        <authorList>
            <person name="Robinson A.J."/>
            <person name="Natvig D.O."/>
        </authorList>
    </citation>
    <scope>NUCLEOTIDE SEQUENCE [LARGE SCALE GENOMIC DNA]</scope>
    <source>
        <strain evidence="5 6">CBS 110550</strain>
    </source>
</reference>
<feature type="transmembrane region" description="Helical" evidence="2">
    <location>
        <begin position="36"/>
        <end position="53"/>
    </location>
</feature>